<dbReference type="Proteomes" id="UP000248925">
    <property type="component" value="Unassembled WGS sequence"/>
</dbReference>
<dbReference type="AlphaFoldDB" id="A0A2W4CAD4"/>
<reference evidence="1 2" key="1">
    <citation type="journal article" date="2018" name="Sci. Rep.">
        <title>Rhizobium tumorigenes sp. nov., a novel plant tumorigenic bacterium isolated from cane gall tumors on thornless blackberry.</title>
        <authorList>
            <person name="Kuzmanovi N."/>
            <person name="Smalla K."/>
            <person name="Gronow S."/>
            <person name="PuBawska J."/>
        </authorList>
    </citation>
    <scope>NUCLEOTIDE SEQUENCE [LARGE SCALE GENOMIC DNA]</scope>
    <source>
        <strain evidence="1 2">CCBAU 85046</strain>
    </source>
</reference>
<sequence>MASSISQGDKSRTKVAELVKLHSKSDFRKSNKSNRFFVANFEAKALTNAEALQGVDAEFRATHELVERTNDGDKLMMYAKRSGDLWKEQTRLSNLQLSAGWSDYRASKSILDAAADLKKIGQEIDDNIADLTLAAGAVDAIKGFLGALP</sequence>
<proteinExistence type="predicted"/>
<protein>
    <submittedName>
        <fullName evidence="1">Uncharacterized protein</fullName>
    </submittedName>
</protein>
<organism evidence="1 2">
    <name type="scientific">Rhizobium tubonense</name>
    <dbReference type="NCBI Taxonomy" id="484088"/>
    <lineage>
        <taxon>Bacteria</taxon>
        <taxon>Pseudomonadati</taxon>
        <taxon>Pseudomonadota</taxon>
        <taxon>Alphaproteobacteria</taxon>
        <taxon>Hyphomicrobiales</taxon>
        <taxon>Rhizobiaceae</taxon>
        <taxon>Rhizobium/Agrobacterium group</taxon>
        <taxon>Rhizobium</taxon>
    </lineage>
</organism>
<name>A0A2W4CAD4_9HYPH</name>
<dbReference type="EMBL" id="PCDP01000076">
    <property type="protein sequence ID" value="PZM07955.1"/>
    <property type="molecule type" value="Genomic_DNA"/>
</dbReference>
<accession>A0A2W4CAD4</accession>
<comment type="caution">
    <text evidence="1">The sequence shown here is derived from an EMBL/GenBank/DDBJ whole genome shotgun (WGS) entry which is preliminary data.</text>
</comment>
<evidence type="ECO:0000313" key="1">
    <source>
        <dbReference type="EMBL" id="PZM07955.1"/>
    </source>
</evidence>
<evidence type="ECO:0000313" key="2">
    <source>
        <dbReference type="Proteomes" id="UP000248925"/>
    </source>
</evidence>
<keyword evidence="2" id="KW-1185">Reference proteome</keyword>
<gene>
    <name evidence="1" type="ORF">CPY51_29790</name>
</gene>
<dbReference type="RefSeq" id="WP_111163994.1">
    <property type="nucleotide sequence ID" value="NZ_PCDP01000076.1"/>
</dbReference>